<dbReference type="PANTHER" id="PTHR42085:SF1">
    <property type="entry name" value="F-BOX DOMAIN-CONTAINING PROTEIN"/>
    <property type="match status" value="1"/>
</dbReference>
<protein>
    <recommendedName>
        <fullName evidence="3">F-box domain-containing protein</fullName>
    </recommendedName>
</protein>
<keyword evidence="2" id="KW-1185">Reference proteome</keyword>
<name>A0A8K0R458_9PLEO</name>
<organism evidence="1 2">
    <name type="scientific">Paraphoma chrysanthemicola</name>
    <dbReference type="NCBI Taxonomy" id="798071"/>
    <lineage>
        <taxon>Eukaryota</taxon>
        <taxon>Fungi</taxon>
        <taxon>Dikarya</taxon>
        <taxon>Ascomycota</taxon>
        <taxon>Pezizomycotina</taxon>
        <taxon>Dothideomycetes</taxon>
        <taxon>Pleosporomycetidae</taxon>
        <taxon>Pleosporales</taxon>
        <taxon>Pleosporineae</taxon>
        <taxon>Phaeosphaeriaceae</taxon>
        <taxon>Paraphoma</taxon>
    </lineage>
</organism>
<evidence type="ECO:0008006" key="3">
    <source>
        <dbReference type="Google" id="ProtNLM"/>
    </source>
</evidence>
<dbReference type="EMBL" id="JAGMVJ010000011">
    <property type="protein sequence ID" value="KAH7086584.1"/>
    <property type="molecule type" value="Genomic_DNA"/>
</dbReference>
<gene>
    <name evidence="1" type="ORF">FB567DRAFT_603683</name>
</gene>
<dbReference type="Proteomes" id="UP000813461">
    <property type="component" value="Unassembled WGS sequence"/>
</dbReference>
<reference evidence="1" key="1">
    <citation type="journal article" date="2021" name="Nat. Commun.">
        <title>Genetic determinants of endophytism in the Arabidopsis root mycobiome.</title>
        <authorList>
            <person name="Mesny F."/>
            <person name="Miyauchi S."/>
            <person name="Thiergart T."/>
            <person name="Pickel B."/>
            <person name="Atanasova L."/>
            <person name="Karlsson M."/>
            <person name="Huettel B."/>
            <person name="Barry K.W."/>
            <person name="Haridas S."/>
            <person name="Chen C."/>
            <person name="Bauer D."/>
            <person name="Andreopoulos W."/>
            <person name="Pangilinan J."/>
            <person name="LaButti K."/>
            <person name="Riley R."/>
            <person name="Lipzen A."/>
            <person name="Clum A."/>
            <person name="Drula E."/>
            <person name="Henrissat B."/>
            <person name="Kohler A."/>
            <person name="Grigoriev I.V."/>
            <person name="Martin F.M."/>
            <person name="Hacquard S."/>
        </authorList>
    </citation>
    <scope>NUCLEOTIDE SEQUENCE</scope>
    <source>
        <strain evidence="1">MPI-SDFR-AT-0120</strain>
    </source>
</reference>
<dbReference type="OrthoDB" id="3801356at2759"/>
<dbReference type="PANTHER" id="PTHR42085">
    <property type="entry name" value="F-BOX DOMAIN-CONTAINING PROTEIN"/>
    <property type="match status" value="1"/>
</dbReference>
<evidence type="ECO:0000313" key="1">
    <source>
        <dbReference type="EMBL" id="KAH7086584.1"/>
    </source>
</evidence>
<dbReference type="AlphaFoldDB" id="A0A8K0R458"/>
<sequence length="606" mass="69565">MLADIGGSAAHKPQDTMVLTHSKDVTVGVRLTPGSSPAREVERSASPFWSLPPELRNRIYELLFIHPDPICVAIPTDGQKPTLHRRIGDENDGLSHPRQKGKMFWAMLRQFPVSLMAVNQPGIALFQVSRQSYAEASSVFYKNKIFNISRNCMRRQHRFDISCNYITEAGVPWMKNLGSRLHLLRKLELDFNAICPSDCTAFDRPIGHVNSGPIQLGDILCLIWRFGLRLELTIMEPNREVLSRYASLTRVQNDHSTSVPSNLSILELNRVIIFLQRNDLDIKKFWRTISKIALDKNGRGGSVVYRTTPRHDRGFFKDDEYSARTHYFSVPRNDRLVMHKKSTLGLSKMPEHIHSRIWNYVIRSQETWRLRVDNIAAVLRMLRPVYSYRRVFLDFFKRGRIKMGACDVEFTSLGRFAGVHAIDRLRALLWMIYGSALGLSRPAGAPNDLAGWPDMKVWPEVKFKLVFELEQFEPLENLRLDIMPVLHATLNHTNDETLAVELQYSQRFRHHAGVLDLGHLRRAVFAAWVSHRHTTLDHPLPRVWVNGHGEVIELVSANGTLDDEGFVTSGDWSDAREIEHLTKESTEAAQDLFRKLAKYCEQYTLD</sequence>
<accession>A0A8K0R458</accession>
<comment type="caution">
    <text evidence="1">The sequence shown here is derived from an EMBL/GenBank/DDBJ whole genome shotgun (WGS) entry which is preliminary data.</text>
</comment>
<proteinExistence type="predicted"/>
<evidence type="ECO:0000313" key="2">
    <source>
        <dbReference type="Proteomes" id="UP000813461"/>
    </source>
</evidence>
<dbReference type="InterPro" id="IPR038883">
    <property type="entry name" value="AN11006-like"/>
</dbReference>